<proteinExistence type="predicted"/>
<protein>
    <submittedName>
        <fullName evidence="1">Uncharacterized protein</fullName>
    </submittedName>
</protein>
<dbReference type="EMBL" id="SLUK01000001">
    <property type="protein sequence ID" value="TCL45251.1"/>
    <property type="molecule type" value="Genomic_DNA"/>
</dbReference>
<accession>A0A9X8ULG3</accession>
<dbReference type="Proteomes" id="UP000294682">
    <property type="component" value="Unassembled WGS sequence"/>
</dbReference>
<dbReference type="AlphaFoldDB" id="A0A9X8ULG3"/>
<dbReference type="RefSeq" id="WP_079700337.1">
    <property type="nucleotide sequence ID" value="NZ_JADNAH010000051.1"/>
</dbReference>
<reference evidence="1 2" key="1">
    <citation type="submission" date="2019-03" db="EMBL/GenBank/DDBJ databases">
        <title>Genomic Encyclopedia of Type Strains, Phase IV (KMG-IV): sequencing the most valuable type-strain genomes for metagenomic binning, comparative biology and taxonomic classification.</title>
        <authorList>
            <person name="Goeker M."/>
        </authorList>
    </citation>
    <scope>NUCLEOTIDE SEQUENCE [LARGE SCALE GENOMIC DNA]</scope>
    <source>
        <strain evidence="1 2">DSM 100433</strain>
    </source>
</reference>
<evidence type="ECO:0000313" key="1">
    <source>
        <dbReference type="EMBL" id="TCL45251.1"/>
    </source>
</evidence>
<dbReference type="InterPro" id="IPR027417">
    <property type="entry name" value="P-loop_NTPase"/>
</dbReference>
<comment type="caution">
    <text evidence="1">The sequence shown here is derived from an EMBL/GenBank/DDBJ whole genome shotgun (WGS) entry which is preliminary data.</text>
</comment>
<keyword evidence="2" id="KW-1185">Reference proteome</keyword>
<gene>
    <name evidence="1" type="ORF">EDD78_101233</name>
</gene>
<dbReference type="OrthoDB" id="9781752at2"/>
<dbReference type="SUPFAM" id="SSF52540">
    <property type="entry name" value="P-loop containing nucleoside triphosphate hydrolases"/>
    <property type="match status" value="1"/>
</dbReference>
<evidence type="ECO:0000313" key="2">
    <source>
        <dbReference type="Proteomes" id="UP000294682"/>
    </source>
</evidence>
<sequence length="366" mass="41670">MTEGVKLVRFFLGANTPQGFVSRFDQLERQKDSWSTYIIKGGPGSGKSTLMKNLACAMKDNDSYIEEIYCSSDCDSLDGVIFHDRKASIADGTAPHTLEPKFPGAYDEIVNLCECWDSAKLRAHRDEIMKLNRRISGMHEQSTRFLAAYSALISDNYRLALECTNQDKIRDFAGRLANRELGGGVRHDPPHEDIRFISAICNKGVLVLEDTAKALAERIYVIDDEYSASSRILLSHLRALALQRGYDIITCYCPSAPFEKIEHLFIPALSLGFMTSNRVHPLELEAFRTLHARRFTDVEALRQKKQRLSFNRKAAFEMLHQSTEYLAAAKELHDELESFYIEAMDFSRLESKRDETIEIFCRGDKD</sequence>
<organism evidence="1 2">
    <name type="scientific">Harryflintia acetispora</name>
    <dbReference type="NCBI Taxonomy" id="1849041"/>
    <lineage>
        <taxon>Bacteria</taxon>
        <taxon>Bacillati</taxon>
        <taxon>Bacillota</taxon>
        <taxon>Clostridia</taxon>
        <taxon>Eubacteriales</taxon>
        <taxon>Oscillospiraceae</taxon>
        <taxon>Harryflintia</taxon>
    </lineage>
</organism>
<name>A0A9X8ULG3_9FIRM</name>